<evidence type="ECO:0000259" key="1">
    <source>
        <dbReference type="Pfam" id="PF13020"/>
    </source>
</evidence>
<reference evidence="2 3" key="1">
    <citation type="submission" date="2022-06" db="EMBL/GenBank/DDBJ databases">
        <title>Genomic Encyclopedia of Archaeal and Bacterial Type Strains, Phase II (KMG-II): from individual species to whole genera.</title>
        <authorList>
            <person name="Goeker M."/>
        </authorList>
    </citation>
    <scope>NUCLEOTIDE SEQUENCE [LARGE SCALE GENOMIC DNA]</scope>
    <source>
        <strain evidence="2 3">DSM 44693</strain>
    </source>
</reference>
<evidence type="ECO:0000313" key="2">
    <source>
        <dbReference type="EMBL" id="MCP2174793.1"/>
    </source>
</evidence>
<feature type="domain" description="Protein NO VEIN C-terminal" evidence="1">
    <location>
        <begin position="183"/>
        <end position="280"/>
    </location>
</feature>
<protein>
    <recommendedName>
        <fullName evidence="1">Protein NO VEIN C-terminal domain-containing protein</fullName>
    </recommendedName>
</protein>
<comment type="caution">
    <text evidence="2">The sequence shown here is derived from an EMBL/GenBank/DDBJ whole genome shotgun (WGS) entry which is preliminary data.</text>
</comment>
<organism evidence="2 3">
    <name type="scientific">Williamsia maris</name>
    <dbReference type="NCBI Taxonomy" id="72806"/>
    <lineage>
        <taxon>Bacteria</taxon>
        <taxon>Bacillati</taxon>
        <taxon>Actinomycetota</taxon>
        <taxon>Actinomycetes</taxon>
        <taxon>Mycobacteriales</taxon>
        <taxon>Nocardiaceae</taxon>
        <taxon>Williamsia</taxon>
    </lineage>
</organism>
<dbReference type="EMBL" id="JAMTCJ010000001">
    <property type="protein sequence ID" value="MCP2174793.1"/>
    <property type="molecule type" value="Genomic_DNA"/>
</dbReference>
<gene>
    <name evidence="2" type="ORF">LX13_000600</name>
</gene>
<dbReference type="InterPro" id="IPR024975">
    <property type="entry name" value="NOV_C"/>
</dbReference>
<keyword evidence="3" id="KW-1185">Reference proteome</keyword>
<sequence length="301" mass="34249">MRHASTKDPTDRLISYAGCVAEGSVWARWEVDVCVDEYFTILTLQMNGQSFNKSHRAKTLAHKLDGRSEKSVKNKYSNISAVMTMLGYPTVDGYSPRFNYQRILADAIRTRLMLDSALHESVLAAVQRPTVRADIVYNADLWIEAPTLHAPRDSRAEVQADFAPVRRDYLALEAQNQLLGKAGEEYVVELEMNRLRGEGRIDLSECVEHVATTQGDGLGYDVLSFDRAGREKLIEVKTTAFNKYTPFYVTKNEVKRSERDAANYHIYRLFDFRTQPRIYSVRGAISENFELNATTFLARIS</sequence>
<dbReference type="Pfam" id="PF13020">
    <property type="entry name" value="NOV_C"/>
    <property type="match status" value="1"/>
</dbReference>
<accession>A0ABT1H949</accession>
<dbReference type="Proteomes" id="UP001206895">
    <property type="component" value="Unassembled WGS sequence"/>
</dbReference>
<name>A0ABT1H949_9NOCA</name>
<evidence type="ECO:0000313" key="3">
    <source>
        <dbReference type="Proteomes" id="UP001206895"/>
    </source>
</evidence>
<proteinExistence type="predicted"/>